<keyword evidence="10" id="KW-0175">Coiled coil</keyword>
<dbReference type="InterPro" id="IPR000232">
    <property type="entry name" value="HSF_DNA-bd"/>
</dbReference>
<dbReference type="FunFam" id="1.10.10.10:FF:000037">
    <property type="entry name" value="Heat stress transcription factor B-4"/>
    <property type="match status" value="1"/>
</dbReference>
<dbReference type="Pfam" id="PF00447">
    <property type="entry name" value="HSF_DNA-bind"/>
    <property type="match status" value="1"/>
</dbReference>
<dbReference type="Gene3D" id="1.10.10.10">
    <property type="entry name" value="Winged helix-like DNA-binding domain superfamily/Winged helix DNA-binding domain"/>
    <property type="match status" value="1"/>
</dbReference>
<dbReference type="SUPFAM" id="SSF46785">
    <property type="entry name" value="Winged helix' DNA-binding domain"/>
    <property type="match status" value="1"/>
</dbReference>
<keyword evidence="3" id="KW-0597">Phosphoprotein</keyword>
<comment type="subcellular location">
    <subcellularLocation>
        <location evidence="1">Nucleus</location>
    </subcellularLocation>
</comment>
<comment type="similarity">
    <text evidence="9">Belongs to the HSF family.</text>
</comment>
<feature type="domain" description="HSF-type DNA-binding" evidence="11">
    <location>
        <begin position="56"/>
        <end position="80"/>
    </location>
</feature>
<evidence type="ECO:0000256" key="3">
    <source>
        <dbReference type="ARBA" id="ARBA00022553"/>
    </source>
</evidence>
<dbReference type="GO" id="GO:0005634">
    <property type="term" value="C:nucleus"/>
    <property type="evidence" value="ECO:0007669"/>
    <property type="project" value="UniProtKB-SubCell"/>
</dbReference>
<evidence type="ECO:0000256" key="6">
    <source>
        <dbReference type="ARBA" id="ARBA00023125"/>
    </source>
</evidence>
<keyword evidence="13" id="KW-1185">Reference proteome</keyword>
<keyword evidence="4" id="KW-0805">Transcription regulation</keyword>
<evidence type="ECO:0000256" key="1">
    <source>
        <dbReference type="ARBA" id="ARBA00004123"/>
    </source>
</evidence>
<keyword evidence="6" id="KW-0238">DNA-binding</keyword>
<evidence type="ECO:0000256" key="5">
    <source>
        <dbReference type="ARBA" id="ARBA00023016"/>
    </source>
</evidence>
<dbReference type="InterPro" id="IPR036390">
    <property type="entry name" value="WH_DNA-bd_sf"/>
</dbReference>
<comment type="subunit">
    <text evidence="2">Homotrimer.</text>
</comment>
<dbReference type="GO" id="GO:0003700">
    <property type="term" value="F:DNA-binding transcription factor activity"/>
    <property type="evidence" value="ECO:0007669"/>
    <property type="project" value="InterPro"/>
</dbReference>
<sequence length="298" mass="34205">MEGSSSQEVVVLQVAPFVSKTYEMVSDPRTDALIRWGRDSNSFLVHDPPRFSHLLLPSFFKHSNFSSFIRQLNTYGFRKVDPDRWEFAHESFLRGQVHLLPLIVRKKKKKKEHLEEEEGEEEEEEEEEETLIKEVGRLRREQKAIEEELDSMSKRLMATERRPRQMASFLIKVAEDPELLPRLVLSKKEQRRKQQRQQQIAGDETIVRASTADSSSLRPLPQSLDQEYCSGESETLNCYDYYKYGDDGTATACSDSELTIQQVGAAGSEVLFFPEFGATPSAETIVAHPFSMLGHMLL</sequence>
<evidence type="ECO:0000256" key="9">
    <source>
        <dbReference type="RuleBase" id="RU004020"/>
    </source>
</evidence>
<evidence type="ECO:0000256" key="4">
    <source>
        <dbReference type="ARBA" id="ARBA00023015"/>
    </source>
</evidence>
<dbReference type="GO" id="GO:0034605">
    <property type="term" value="P:cellular response to heat"/>
    <property type="evidence" value="ECO:0007669"/>
    <property type="project" value="TreeGrafter"/>
</dbReference>
<dbReference type="PROSITE" id="PS00434">
    <property type="entry name" value="HSF_DOMAIN"/>
    <property type="match status" value="1"/>
</dbReference>
<dbReference type="Proteomes" id="UP001140949">
    <property type="component" value="Unassembled WGS sequence"/>
</dbReference>
<dbReference type="PRINTS" id="PR00056">
    <property type="entry name" value="HSFDOMAIN"/>
</dbReference>
<comment type="caution">
    <text evidence="12">The sequence shown here is derived from an EMBL/GenBank/DDBJ whole genome shotgun (WGS) entry which is preliminary data.</text>
</comment>
<proteinExistence type="inferred from homology"/>
<reference evidence="12" key="2">
    <citation type="submission" date="2023-04" db="EMBL/GenBank/DDBJ databases">
        <authorList>
            <person name="Bruccoleri R.E."/>
            <person name="Oakeley E.J."/>
            <person name="Faust A.-M."/>
            <person name="Dessus-Babus S."/>
            <person name="Altorfer M."/>
            <person name="Burckhardt D."/>
            <person name="Oertli M."/>
            <person name="Naumann U."/>
            <person name="Petersen F."/>
            <person name="Wong J."/>
        </authorList>
    </citation>
    <scope>NUCLEOTIDE SEQUENCE</scope>
    <source>
        <strain evidence="12">GSM-AAB239-AS_SAM_17_03QT</strain>
        <tissue evidence="12">Leaf</tissue>
    </source>
</reference>
<accession>A0AAX6GPD5</accession>
<keyword evidence="7" id="KW-0804">Transcription</keyword>
<organism evidence="12 13">
    <name type="scientific">Iris pallida</name>
    <name type="common">Sweet iris</name>
    <dbReference type="NCBI Taxonomy" id="29817"/>
    <lineage>
        <taxon>Eukaryota</taxon>
        <taxon>Viridiplantae</taxon>
        <taxon>Streptophyta</taxon>
        <taxon>Embryophyta</taxon>
        <taxon>Tracheophyta</taxon>
        <taxon>Spermatophyta</taxon>
        <taxon>Magnoliopsida</taxon>
        <taxon>Liliopsida</taxon>
        <taxon>Asparagales</taxon>
        <taxon>Iridaceae</taxon>
        <taxon>Iridoideae</taxon>
        <taxon>Irideae</taxon>
        <taxon>Iris</taxon>
    </lineage>
</organism>
<evidence type="ECO:0000256" key="10">
    <source>
        <dbReference type="SAM" id="Coils"/>
    </source>
</evidence>
<keyword evidence="5" id="KW-0346">Stress response</keyword>
<dbReference type="AlphaFoldDB" id="A0AAX6GPD5"/>
<evidence type="ECO:0000256" key="8">
    <source>
        <dbReference type="ARBA" id="ARBA00023242"/>
    </source>
</evidence>
<evidence type="ECO:0000256" key="2">
    <source>
        <dbReference type="ARBA" id="ARBA00011233"/>
    </source>
</evidence>
<protein>
    <submittedName>
        <fullName evidence="12">Heat stress transcription factor C-1b-like</fullName>
    </submittedName>
</protein>
<name>A0AAX6GPD5_IRIPA</name>
<dbReference type="GO" id="GO:0000978">
    <property type="term" value="F:RNA polymerase II cis-regulatory region sequence-specific DNA binding"/>
    <property type="evidence" value="ECO:0007669"/>
    <property type="project" value="TreeGrafter"/>
</dbReference>
<dbReference type="PANTHER" id="PTHR10015:SF332">
    <property type="entry name" value="HEAT STRESS TRANSCRIPTION FACTOR C-1"/>
    <property type="match status" value="1"/>
</dbReference>
<dbReference type="EMBL" id="JANAVB010017598">
    <property type="protein sequence ID" value="KAJ6830382.1"/>
    <property type="molecule type" value="Genomic_DNA"/>
</dbReference>
<evidence type="ECO:0000313" key="12">
    <source>
        <dbReference type="EMBL" id="KAJ6830382.1"/>
    </source>
</evidence>
<dbReference type="GO" id="GO:0006357">
    <property type="term" value="P:regulation of transcription by RNA polymerase II"/>
    <property type="evidence" value="ECO:0007669"/>
    <property type="project" value="TreeGrafter"/>
</dbReference>
<gene>
    <name evidence="12" type="ORF">M6B38_354095</name>
</gene>
<reference evidence="12" key="1">
    <citation type="journal article" date="2023" name="GigaByte">
        <title>Genome assembly of the bearded iris, Iris pallida Lam.</title>
        <authorList>
            <person name="Bruccoleri R.E."/>
            <person name="Oakeley E.J."/>
            <person name="Faust A.M.E."/>
            <person name="Altorfer M."/>
            <person name="Dessus-Babus S."/>
            <person name="Burckhardt D."/>
            <person name="Oertli M."/>
            <person name="Naumann U."/>
            <person name="Petersen F."/>
            <person name="Wong J."/>
        </authorList>
    </citation>
    <scope>NUCLEOTIDE SEQUENCE</scope>
    <source>
        <strain evidence="12">GSM-AAB239-AS_SAM_17_03QT</strain>
    </source>
</reference>
<feature type="coiled-coil region" evidence="10">
    <location>
        <begin position="103"/>
        <end position="162"/>
    </location>
</feature>
<evidence type="ECO:0000256" key="7">
    <source>
        <dbReference type="ARBA" id="ARBA00023163"/>
    </source>
</evidence>
<dbReference type="PANTHER" id="PTHR10015">
    <property type="entry name" value="HEAT SHOCK TRANSCRIPTION FACTOR"/>
    <property type="match status" value="1"/>
</dbReference>
<evidence type="ECO:0000313" key="13">
    <source>
        <dbReference type="Proteomes" id="UP001140949"/>
    </source>
</evidence>
<dbReference type="SMART" id="SM00415">
    <property type="entry name" value="HSF"/>
    <property type="match status" value="1"/>
</dbReference>
<dbReference type="InterPro" id="IPR036388">
    <property type="entry name" value="WH-like_DNA-bd_sf"/>
</dbReference>
<keyword evidence="8" id="KW-0539">Nucleus</keyword>
<evidence type="ECO:0000259" key="11">
    <source>
        <dbReference type="PROSITE" id="PS00434"/>
    </source>
</evidence>